<reference evidence="1" key="1">
    <citation type="submission" date="2020-08" db="EMBL/GenBank/DDBJ databases">
        <title>Multicomponent nature underlies the extraordinary mechanical properties of spider dragline silk.</title>
        <authorList>
            <person name="Kono N."/>
            <person name="Nakamura H."/>
            <person name="Mori M."/>
            <person name="Yoshida Y."/>
            <person name="Ohtoshi R."/>
            <person name="Malay A.D."/>
            <person name="Moran D.A.P."/>
            <person name="Tomita M."/>
            <person name="Numata K."/>
            <person name="Arakawa K."/>
        </authorList>
    </citation>
    <scope>NUCLEOTIDE SEQUENCE</scope>
</reference>
<dbReference type="AlphaFoldDB" id="A0A8X6V177"/>
<comment type="caution">
    <text evidence="1">The sequence shown here is derived from an EMBL/GenBank/DDBJ whole genome shotgun (WGS) entry which is preliminary data.</text>
</comment>
<dbReference type="Proteomes" id="UP000887159">
    <property type="component" value="Unassembled WGS sequence"/>
</dbReference>
<sequence>MTEKVPRRRIRTYYEQLSDFERGRIIGLKEAGWANWKIACHMGQSGVAIRRCWQEWEGGNGRFQRHDGSSRLRATADLKYRSAVTAPDSSLSTIRCATHTQVSTMTIHRRLVE</sequence>
<organism evidence="1 2">
    <name type="scientific">Trichonephila clavipes</name>
    <name type="common">Golden silk orbweaver</name>
    <name type="synonym">Nephila clavipes</name>
    <dbReference type="NCBI Taxonomy" id="2585209"/>
    <lineage>
        <taxon>Eukaryota</taxon>
        <taxon>Metazoa</taxon>
        <taxon>Ecdysozoa</taxon>
        <taxon>Arthropoda</taxon>
        <taxon>Chelicerata</taxon>
        <taxon>Arachnida</taxon>
        <taxon>Araneae</taxon>
        <taxon>Araneomorphae</taxon>
        <taxon>Entelegynae</taxon>
        <taxon>Araneoidea</taxon>
        <taxon>Nephilidae</taxon>
        <taxon>Trichonephila</taxon>
    </lineage>
</organism>
<name>A0A8X6V177_TRICX</name>
<accession>A0A8X6V177</accession>
<evidence type="ECO:0000313" key="2">
    <source>
        <dbReference type="Proteomes" id="UP000887159"/>
    </source>
</evidence>
<evidence type="ECO:0000313" key="1">
    <source>
        <dbReference type="EMBL" id="GFX91457.1"/>
    </source>
</evidence>
<gene>
    <name evidence="1" type="primary">X975_07143</name>
    <name evidence="1" type="ORF">TNCV_3545401</name>
</gene>
<protein>
    <submittedName>
        <fullName evidence="1">HTH_Tnp_Tc3_2 domain-containing protein</fullName>
    </submittedName>
</protein>
<keyword evidence="2" id="KW-1185">Reference proteome</keyword>
<proteinExistence type="predicted"/>
<dbReference type="EMBL" id="BMAU01021132">
    <property type="protein sequence ID" value="GFX91457.1"/>
    <property type="molecule type" value="Genomic_DNA"/>
</dbReference>